<sequence length="100" mass="10689">MPLDSYWNTGLAFAGVGVALLYLVRWSVDRPIGLFVRSIAAVFLSGSAILLLGLVSGDRPIASEVISSATTAVVITSLVIASPFGRLSEPIEDEDMWSEY</sequence>
<keyword evidence="1" id="KW-0472">Membrane</keyword>
<evidence type="ECO:0000313" key="2">
    <source>
        <dbReference type="EMBL" id="WXG69956.1"/>
    </source>
</evidence>
<feature type="transmembrane region" description="Helical" evidence="1">
    <location>
        <begin position="61"/>
        <end position="81"/>
    </location>
</feature>
<keyword evidence="3" id="KW-1185">Reference proteome</keyword>
<reference evidence="2 3" key="1">
    <citation type="submission" date="2024-03" db="EMBL/GenBank/DDBJ databases">
        <title>Natural products discovery in diverse microorganisms through a two-stage MS feature dereplication strategy.</title>
        <authorList>
            <person name="Zhang R."/>
        </authorList>
    </citation>
    <scope>NUCLEOTIDE SEQUENCE [LARGE SCALE GENOMIC DNA]</scope>
    <source>
        <strain evidence="2 3">18930</strain>
    </source>
</reference>
<name>A0ABZ2PQG5_9NOCA</name>
<dbReference type="RefSeq" id="WP_338891049.1">
    <property type="nucleotide sequence ID" value="NZ_CP147846.1"/>
</dbReference>
<evidence type="ECO:0000313" key="3">
    <source>
        <dbReference type="Proteomes" id="UP001432000"/>
    </source>
</evidence>
<keyword evidence="1" id="KW-1133">Transmembrane helix</keyword>
<protein>
    <submittedName>
        <fullName evidence="2">Uncharacterized protein</fullName>
    </submittedName>
</protein>
<accession>A0ABZ2PQG5</accession>
<organism evidence="2 3">
    <name type="scientific">Rhodococcus sovatensis</name>
    <dbReference type="NCBI Taxonomy" id="1805840"/>
    <lineage>
        <taxon>Bacteria</taxon>
        <taxon>Bacillati</taxon>
        <taxon>Actinomycetota</taxon>
        <taxon>Actinomycetes</taxon>
        <taxon>Mycobacteriales</taxon>
        <taxon>Nocardiaceae</taxon>
        <taxon>Rhodococcus</taxon>
    </lineage>
</organism>
<feature type="transmembrane region" description="Helical" evidence="1">
    <location>
        <begin position="35"/>
        <end position="55"/>
    </location>
</feature>
<feature type="transmembrane region" description="Helical" evidence="1">
    <location>
        <begin position="6"/>
        <end position="23"/>
    </location>
</feature>
<gene>
    <name evidence="2" type="ORF">WDS16_05270</name>
</gene>
<proteinExistence type="predicted"/>
<dbReference type="EMBL" id="CP147846">
    <property type="protein sequence ID" value="WXG69956.1"/>
    <property type="molecule type" value="Genomic_DNA"/>
</dbReference>
<dbReference type="Proteomes" id="UP001432000">
    <property type="component" value="Chromosome"/>
</dbReference>
<keyword evidence="1" id="KW-0812">Transmembrane</keyword>
<evidence type="ECO:0000256" key="1">
    <source>
        <dbReference type="SAM" id="Phobius"/>
    </source>
</evidence>